<dbReference type="Proteomes" id="UP000578531">
    <property type="component" value="Unassembled WGS sequence"/>
</dbReference>
<gene>
    <name evidence="2" type="ORF">HO173_012208</name>
</gene>
<dbReference type="GeneID" id="59293844"/>
<name>A0A8H6FH28_9LECA</name>
<evidence type="ECO:0000313" key="2">
    <source>
        <dbReference type="EMBL" id="KAF6227569.1"/>
    </source>
</evidence>
<accession>A0A8H6FH28</accession>
<protein>
    <submittedName>
        <fullName evidence="2">Uncharacterized protein</fullName>
    </submittedName>
</protein>
<dbReference type="RefSeq" id="XP_037159060.1">
    <property type="nucleotide sequence ID" value="XM_037314080.1"/>
</dbReference>
<evidence type="ECO:0000313" key="3">
    <source>
        <dbReference type="Proteomes" id="UP000578531"/>
    </source>
</evidence>
<reference evidence="2 3" key="1">
    <citation type="journal article" date="2020" name="Genomics">
        <title>Complete, high-quality genomes from long-read metagenomic sequencing of two wolf lichen thalli reveals enigmatic genome architecture.</title>
        <authorList>
            <person name="McKenzie S.K."/>
            <person name="Walston R.F."/>
            <person name="Allen J.L."/>
        </authorList>
    </citation>
    <scope>NUCLEOTIDE SEQUENCE [LARGE SCALE GENOMIC DNA]</scope>
    <source>
        <strain evidence="2">WasteWater2</strain>
    </source>
</reference>
<organism evidence="2 3">
    <name type="scientific">Letharia columbiana</name>
    <dbReference type="NCBI Taxonomy" id="112416"/>
    <lineage>
        <taxon>Eukaryota</taxon>
        <taxon>Fungi</taxon>
        <taxon>Dikarya</taxon>
        <taxon>Ascomycota</taxon>
        <taxon>Pezizomycotina</taxon>
        <taxon>Lecanoromycetes</taxon>
        <taxon>OSLEUM clade</taxon>
        <taxon>Lecanoromycetidae</taxon>
        <taxon>Lecanorales</taxon>
        <taxon>Lecanorineae</taxon>
        <taxon>Parmeliaceae</taxon>
        <taxon>Letharia</taxon>
    </lineage>
</organism>
<comment type="caution">
    <text evidence="2">The sequence shown here is derived from an EMBL/GenBank/DDBJ whole genome shotgun (WGS) entry which is preliminary data.</text>
</comment>
<dbReference type="SUPFAM" id="SSF56796">
    <property type="entry name" value="Dehydroquinate synthase-like"/>
    <property type="match status" value="1"/>
</dbReference>
<dbReference type="Gene3D" id="3.40.50.1970">
    <property type="match status" value="1"/>
</dbReference>
<dbReference type="AlphaFoldDB" id="A0A8H6FH28"/>
<evidence type="ECO:0000256" key="1">
    <source>
        <dbReference type="SAM" id="MobiDB-lite"/>
    </source>
</evidence>
<dbReference type="OrthoDB" id="339764at2759"/>
<keyword evidence="3" id="KW-1185">Reference proteome</keyword>
<proteinExistence type="predicted"/>
<feature type="region of interest" description="Disordered" evidence="1">
    <location>
        <begin position="1"/>
        <end position="20"/>
    </location>
</feature>
<sequence length="111" mass="12067">MTPTETLHSAFTDEKGSRGTPPLMSYGLPFLEACSRHVASTFRKLKVYIICSSSVAKNTSSLEDLQHALGNKVVGVRIGLRPHTFMSEVLEVIEDARIEHADLIITLVGGA</sequence>
<dbReference type="EMBL" id="JACCJC010000085">
    <property type="protein sequence ID" value="KAF6227569.1"/>
    <property type="molecule type" value="Genomic_DNA"/>
</dbReference>